<dbReference type="EMBL" id="DS113650">
    <property type="protein sequence ID" value="EAX99097.1"/>
    <property type="molecule type" value="Genomic_DNA"/>
</dbReference>
<comment type="similarity">
    <text evidence="2 4">Belongs to the ubiquitin-activating E1 family. ULA1 subfamily.</text>
</comment>
<evidence type="ECO:0000256" key="2">
    <source>
        <dbReference type="ARBA" id="ARBA00006868"/>
    </source>
</evidence>
<dbReference type="SUPFAM" id="SSF69572">
    <property type="entry name" value="Activating enzymes of the ubiquitin-like proteins"/>
    <property type="match status" value="1"/>
</dbReference>
<dbReference type="InterPro" id="IPR000594">
    <property type="entry name" value="ThiF_NAD_FAD-bd"/>
</dbReference>
<name>A2F7M8_TRIV3</name>
<accession>A2F7M8</accession>
<evidence type="ECO:0000256" key="3">
    <source>
        <dbReference type="ARBA" id="ARBA00022786"/>
    </source>
</evidence>
<dbReference type="eggNOG" id="KOG2016">
    <property type="taxonomic scope" value="Eukaryota"/>
</dbReference>
<evidence type="ECO:0000313" key="7">
    <source>
        <dbReference type="Proteomes" id="UP000001542"/>
    </source>
</evidence>
<organism evidence="6 7">
    <name type="scientific">Trichomonas vaginalis (strain ATCC PRA-98 / G3)</name>
    <dbReference type="NCBI Taxonomy" id="412133"/>
    <lineage>
        <taxon>Eukaryota</taxon>
        <taxon>Metamonada</taxon>
        <taxon>Parabasalia</taxon>
        <taxon>Trichomonadida</taxon>
        <taxon>Trichomonadidae</taxon>
        <taxon>Trichomonas</taxon>
    </lineage>
</organism>
<dbReference type="OrthoDB" id="1708823at2759"/>
<reference evidence="6" key="2">
    <citation type="journal article" date="2007" name="Science">
        <title>Draft genome sequence of the sexually transmitted pathogen Trichomonas vaginalis.</title>
        <authorList>
            <person name="Carlton J.M."/>
            <person name="Hirt R.P."/>
            <person name="Silva J.C."/>
            <person name="Delcher A.L."/>
            <person name="Schatz M."/>
            <person name="Zhao Q."/>
            <person name="Wortman J.R."/>
            <person name="Bidwell S.L."/>
            <person name="Alsmark U.C.M."/>
            <person name="Besteiro S."/>
            <person name="Sicheritz-Ponten T."/>
            <person name="Noel C.J."/>
            <person name="Dacks J.B."/>
            <person name="Foster P.G."/>
            <person name="Simillion C."/>
            <person name="Van de Peer Y."/>
            <person name="Miranda-Saavedra D."/>
            <person name="Barton G.J."/>
            <person name="Westrop G.D."/>
            <person name="Mueller S."/>
            <person name="Dessi D."/>
            <person name="Fiori P.L."/>
            <person name="Ren Q."/>
            <person name="Paulsen I."/>
            <person name="Zhang H."/>
            <person name="Bastida-Corcuera F.D."/>
            <person name="Simoes-Barbosa A."/>
            <person name="Brown M.T."/>
            <person name="Hayes R.D."/>
            <person name="Mukherjee M."/>
            <person name="Okumura C.Y."/>
            <person name="Schneider R."/>
            <person name="Smith A.J."/>
            <person name="Vanacova S."/>
            <person name="Villalvazo M."/>
            <person name="Haas B.J."/>
            <person name="Pertea M."/>
            <person name="Feldblyum T.V."/>
            <person name="Utterback T.R."/>
            <person name="Shu C.L."/>
            <person name="Osoegawa K."/>
            <person name="de Jong P.J."/>
            <person name="Hrdy I."/>
            <person name="Horvathova L."/>
            <person name="Zubacova Z."/>
            <person name="Dolezal P."/>
            <person name="Malik S.B."/>
            <person name="Logsdon J.M. Jr."/>
            <person name="Henze K."/>
            <person name="Gupta A."/>
            <person name="Wang C.C."/>
            <person name="Dunne R.L."/>
            <person name="Upcroft J.A."/>
            <person name="Upcroft P."/>
            <person name="White O."/>
            <person name="Salzberg S.L."/>
            <person name="Tang P."/>
            <person name="Chiu C.-H."/>
            <person name="Lee Y.-S."/>
            <person name="Embley T.M."/>
            <person name="Coombs G.H."/>
            <person name="Mottram J.C."/>
            <person name="Tachezy J."/>
            <person name="Fraser-Liggett C.M."/>
            <person name="Johnson P.J."/>
        </authorList>
    </citation>
    <scope>NUCLEOTIDE SEQUENCE [LARGE SCALE GENOMIC DNA]</scope>
    <source>
        <strain evidence="6">G3</strain>
    </source>
</reference>
<dbReference type="PANTHER" id="PTHR10953">
    <property type="entry name" value="UBIQUITIN-ACTIVATING ENZYME E1"/>
    <property type="match status" value="1"/>
</dbReference>
<reference evidence="6" key="1">
    <citation type="submission" date="2006-10" db="EMBL/GenBank/DDBJ databases">
        <authorList>
            <person name="Amadeo P."/>
            <person name="Zhao Q."/>
            <person name="Wortman J."/>
            <person name="Fraser-Liggett C."/>
            <person name="Carlton J."/>
        </authorList>
    </citation>
    <scope>NUCLEOTIDE SEQUENCE</scope>
    <source>
        <strain evidence="6">G3</strain>
    </source>
</reference>
<dbReference type="InterPro" id="IPR030667">
    <property type="entry name" value="APP-BP1"/>
</dbReference>
<feature type="domain" description="THIF-type NAD/FAD binding fold" evidence="5">
    <location>
        <begin position="9"/>
        <end position="101"/>
    </location>
</feature>
<dbReference type="InterPro" id="IPR035985">
    <property type="entry name" value="Ubiquitin-activating_enz"/>
</dbReference>
<evidence type="ECO:0000256" key="1">
    <source>
        <dbReference type="ARBA" id="ARBA00005032"/>
    </source>
</evidence>
<gene>
    <name evidence="6" type="ORF">TVAG_457880</name>
</gene>
<dbReference type="STRING" id="5722.A2F7M8"/>
<keyword evidence="3 4" id="KW-0833">Ubl conjugation pathway</keyword>
<sequence length="504" mass="57952">MNKKDNYKYDRQIRLWGVEGQKLIDSTSLVVFGSSILATEFLKSMTLHAVHKIYIIDDAKVDQTDTLQNFFVESDTIGQDRAVVTANLLKELNSDPEFEPIIDSPTNYAILNDPKFDSSCFIITYGTIKPSKMNELSEIVRGKHMRQAHFACTGFYGGIYLDGGSHYAFQGGSMFNQQDWHLVHPIPALLKYIEDSNYSSLSGHDKIQYPWIIKGLVEKQRLIKRMEELEKTTGEAPVITADTLKKQCEIDCEFVDTQILLKDVIDNRLQFFREPNYPNLTKAIKQSEKMPDTDFWKCVRAIKKFKEDTGDYPVIDTIPDLECKNKIFLDIKKIYKEKYLEDVKKMKEYLPDVEESFVADFVRYFSKIAGHEYKPLSEVIQTVSPKPAINYQAEYVEVCFIAAREFAEKENRAPQVGDESAVYEIAKKHLPKDHNLDPETELKKTVDEYVRFNDKAVPSVASTVAAFTAQEVTKMIIRQQTPVRYPAIFDFIRNKTSASGEYIE</sequence>
<dbReference type="Gene3D" id="3.40.50.720">
    <property type="entry name" value="NAD(P)-binding Rossmann-like Domain"/>
    <property type="match status" value="2"/>
</dbReference>
<dbReference type="AlphaFoldDB" id="A2F7M8"/>
<dbReference type="Proteomes" id="UP000001542">
    <property type="component" value="Unassembled WGS sequence"/>
</dbReference>
<dbReference type="FunCoup" id="A2F7M8">
    <property type="interactions" value="907"/>
</dbReference>
<dbReference type="VEuPathDB" id="TrichDB:TVAG_457880"/>
<dbReference type="RefSeq" id="XP_001312027.1">
    <property type="nucleotide sequence ID" value="XM_001312026.1"/>
</dbReference>
<evidence type="ECO:0000313" key="6">
    <source>
        <dbReference type="EMBL" id="EAX99097.1"/>
    </source>
</evidence>
<dbReference type="InParanoid" id="A2F7M8"/>
<protein>
    <recommendedName>
        <fullName evidence="4">NEDD8-activating enzyme E1 regulatory subunit</fullName>
    </recommendedName>
</protein>
<dbReference type="UniPathway" id="UPA00885"/>
<dbReference type="GO" id="GO:0005737">
    <property type="term" value="C:cytoplasm"/>
    <property type="evidence" value="ECO:0000318"/>
    <property type="project" value="GO_Central"/>
</dbReference>
<dbReference type="KEGG" id="tva:4756902"/>
<dbReference type="InterPro" id="IPR045886">
    <property type="entry name" value="ThiF/MoeB/HesA"/>
</dbReference>
<dbReference type="PIRSF" id="PIRSF039099">
    <property type="entry name" value="APP-BP1"/>
    <property type="match status" value="1"/>
</dbReference>
<keyword evidence="7" id="KW-1185">Reference proteome</keyword>
<evidence type="ECO:0000256" key="4">
    <source>
        <dbReference type="PIRNR" id="PIRNR039099"/>
    </source>
</evidence>
<dbReference type="Pfam" id="PF00899">
    <property type="entry name" value="ThiF"/>
    <property type="match status" value="1"/>
</dbReference>
<dbReference type="FunFam" id="3.40.50.720:FF:001662">
    <property type="entry name" value="NEDD8-activating enzyme E1 regulatory subunit"/>
    <property type="match status" value="1"/>
</dbReference>
<comment type="pathway">
    <text evidence="1 4">Protein modification; protein neddylation.</text>
</comment>
<evidence type="ECO:0000259" key="5">
    <source>
        <dbReference type="Pfam" id="PF00899"/>
    </source>
</evidence>
<dbReference type="SMR" id="A2F7M8"/>
<dbReference type="GO" id="GO:0019781">
    <property type="term" value="F:NEDD8 activating enzyme activity"/>
    <property type="evidence" value="ECO:0000318"/>
    <property type="project" value="GO_Central"/>
</dbReference>
<dbReference type="GO" id="GO:0045116">
    <property type="term" value="P:protein neddylation"/>
    <property type="evidence" value="ECO:0000318"/>
    <property type="project" value="GO_Central"/>
</dbReference>
<proteinExistence type="inferred from homology"/>
<dbReference type="PANTHER" id="PTHR10953:SF29">
    <property type="entry name" value="NEDD8-ACTIVATING ENZYME E1 REGULATORY SUBUNIT"/>
    <property type="match status" value="1"/>
</dbReference>
<dbReference type="VEuPathDB" id="TrichDB:TVAGG3_0909290"/>